<gene>
    <name evidence="2" type="ORF">INP59_03720</name>
</gene>
<proteinExistence type="predicted"/>
<name>A0A7M2XRJ8_9NOCA</name>
<accession>A0A7M2XRJ8</accession>
<reference evidence="2 3" key="1">
    <citation type="submission" date="2020-10" db="EMBL/GenBank/DDBJ databases">
        <title>Whole genome sequence of oil-degrading bacteria Rhodococcus pyridinivorans strain 5Ap.</title>
        <authorList>
            <person name="Akhremchuk A.E."/>
            <person name="Valentovich L.N."/>
            <person name="Charniauskaya M.I."/>
            <person name="Bukliarevich H.A."/>
            <person name="Titok M.A."/>
        </authorList>
    </citation>
    <scope>NUCLEOTIDE SEQUENCE [LARGE SCALE GENOMIC DNA]</scope>
    <source>
        <strain evidence="2 3">5Ap</strain>
    </source>
</reference>
<protein>
    <recommendedName>
        <fullName evidence="1">Terminase small subunit actinomycetes phage-type domain-containing protein</fullName>
    </recommendedName>
</protein>
<evidence type="ECO:0000313" key="3">
    <source>
        <dbReference type="Proteomes" id="UP000593818"/>
    </source>
</evidence>
<dbReference type="AlphaFoldDB" id="A0A7M2XRJ8"/>
<sequence>MTTETSPPADESLPASVARAIAARGAEITEEDGAAVDLAMRYALQIEQGVERGGQDATKALYLGPHLLKTLAELGCTPAGRLALKGLAEKKTAGGKLAARRAGRSA</sequence>
<dbReference type="RefSeq" id="WP_193903149.1">
    <property type="nucleotide sequence ID" value="NZ_CP063450.1"/>
</dbReference>
<organism evidence="2 3">
    <name type="scientific">Rhodococcus pyridinivorans</name>
    <dbReference type="NCBI Taxonomy" id="103816"/>
    <lineage>
        <taxon>Bacteria</taxon>
        <taxon>Bacillati</taxon>
        <taxon>Actinomycetota</taxon>
        <taxon>Actinomycetes</taxon>
        <taxon>Mycobacteriales</taxon>
        <taxon>Nocardiaceae</taxon>
        <taxon>Rhodococcus</taxon>
    </lineage>
</organism>
<feature type="domain" description="Terminase small subunit actinomycetes phage-type" evidence="1">
    <location>
        <begin position="18"/>
        <end position="103"/>
    </location>
</feature>
<dbReference type="Proteomes" id="UP000593818">
    <property type="component" value="Chromosome"/>
</dbReference>
<keyword evidence="3" id="KW-1185">Reference proteome</keyword>
<evidence type="ECO:0000259" key="1">
    <source>
        <dbReference type="Pfam" id="PF23931"/>
    </source>
</evidence>
<evidence type="ECO:0000313" key="2">
    <source>
        <dbReference type="EMBL" id="QOV99521.1"/>
    </source>
</evidence>
<dbReference type="Pfam" id="PF23931">
    <property type="entry name" value="Terminase_6"/>
    <property type="match status" value="1"/>
</dbReference>
<dbReference type="InterPro" id="IPR057630">
    <property type="entry name" value="Terminase_6"/>
</dbReference>
<dbReference type="EMBL" id="CP063450">
    <property type="protein sequence ID" value="QOV99521.1"/>
    <property type="molecule type" value="Genomic_DNA"/>
</dbReference>